<dbReference type="AlphaFoldDB" id="A0AAD6UAV0"/>
<sequence length="350" mass="39262">MASRSKKSTSGASSKSPRKGIKLSARKKKNNEVTDSDESEVEYDSDALDDDEDPSTKKRKRKNSAGLGKKPRPSKKIKPVETDEEEFDLQDGQEVIGVVVKAPETGQVPPGQISQNTMNFLMQLKDPECNDREWFKLHDPVYRQAEQEWKDFIEVFTEALIEVDGQIPPLPPKDTIHRIYRDVRFSNDKTPYKQNLSASFTRTGRKGLFAGFQPGNESMLAAGSWCPGKNELDMIRSNIQRDPSRLRQVISAPDFVRYFGEAKAGARRNIFGMEDELKVAPKGVPKTHKDIDLLKCRTFAVSHKFSDAEVLSPGFKNALAEVATVVMPLVHCLNDMMTVVLNVEDESDGE</sequence>
<dbReference type="InterPro" id="IPR012808">
    <property type="entry name" value="CHP02453"/>
</dbReference>
<dbReference type="NCBIfam" id="TIGR02453">
    <property type="entry name" value="TIGR02453 family protein"/>
    <property type="match status" value="1"/>
</dbReference>
<dbReference type="Pfam" id="PF09365">
    <property type="entry name" value="DUF2461"/>
    <property type="match status" value="1"/>
</dbReference>
<proteinExistence type="predicted"/>
<dbReference type="PANTHER" id="PTHR36452:SF1">
    <property type="entry name" value="DUF2461 DOMAIN-CONTAINING PROTEIN"/>
    <property type="match status" value="1"/>
</dbReference>
<feature type="compositionally biased region" description="Acidic residues" evidence="1">
    <location>
        <begin position="34"/>
        <end position="53"/>
    </location>
</feature>
<feature type="compositionally biased region" description="Basic residues" evidence="1">
    <location>
        <begin position="57"/>
        <end position="77"/>
    </location>
</feature>
<gene>
    <name evidence="2" type="ORF">B0H15DRAFT_938333</name>
</gene>
<dbReference type="Proteomes" id="UP001222325">
    <property type="component" value="Unassembled WGS sequence"/>
</dbReference>
<evidence type="ECO:0000256" key="1">
    <source>
        <dbReference type="SAM" id="MobiDB-lite"/>
    </source>
</evidence>
<organism evidence="2 3">
    <name type="scientific">Mycena belliarum</name>
    <dbReference type="NCBI Taxonomy" id="1033014"/>
    <lineage>
        <taxon>Eukaryota</taxon>
        <taxon>Fungi</taxon>
        <taxon>Dikarya</taxon>
        <taxon>Basidiomycota</taxon>
        <taxon>Agaricomycotina</taxon>
        <taxon>Agaricomycetes</taxon>
        <taxon>Agaricomycetidae</taxon>
        <taxon>Agaricales</taxon>
        <taxon>Marasmiineae</taxon>
        <taxon>Mycenaceae</taxon>
        <taxon>Mycena</taxon>
    </lineage>
</organism>
<accession>A0AAD6UAV0</accession>
<feature type="compositionally biased region" description="Basic residues" evidence="1">
    <location>
        <begin position="16"/>
        <end position="29"/>
    </location>
</feature>
<dbReference type="PANTHER" id="PTHR36452">
    <property type="entry name" value="CHROMOSOME 12, WHOLE GENOME SHOTGUN SEQUENCE"/>
    <property type="match status" value="1"/>
</dbReference>
<feature type="region of interest" description="Disordered" evidence="1">
    <location>
        <begin position="1"/>
        <end position="89"/>
    </location>
</feature>
<evidence type="ECO:0000313" key="3">
    <source>
        <dbReference type="Proteomes" id="UP001222325"/>
    </source>
</evidence>
<name>A0AAD6UAV0_9AGAR</name>
<comment type="caution">
    <text evidence="2">The sequence shown here is derived from an EMBL/GenBank/DDBJ whole genome shotgun (WGS) entry which is preliminary data.</text>
</comment>
<dbReference type="EMBL" id="JARJCN010000015">
    <property type="protein sequence ID" value="KAJ7093928.1"/>
    <property type="molecule type" value="Genomic_DNA"/>
</dbReference>
<keyword evidence="3" id="KW-1185">Reference proteome</keyword>
<reference evidence="2" key="1">
    <citation type="submission" date="2023-03" db="EMBL/GenBank/DDBJ databases">
        <title>Massive genome expansion in bonnet fungi (Mycena s.s.) driven by repeated elements and novel gene families across ecological guilds.</title>
        <authorList>
            <consortium name="Lawrence Berkeley National Laboratory"/>
            <person name="Harder C.B."/>
            <person name="Miyauchi S."/>
            <person name="Viragh M."/>
            <person name="Kuo A."/>
            <person name="Thoen E."/>
            <person name="Andreopoulos B."/>
            <person name="Lu D."/>
            <person name="Skrede I."/>
            <person name="Drula E."/>
            <person name="Henrissat B."/>
            <person name="Morin E."/>
            <person name="Kohler A."/>
            <person name="Barry K."/>
            <person name="LaButti K."/>
            <person name="Morin E."/>
            <person name="Salamov A."/>
            <person name="Lipzen A."/>
            <person name="Mereny Z."/>
            <person name="Hegedus B."/>
            <person name="Baldrian P."/>
            <person name="Stursova M."/>
            <person name="Weitz H."/>
            <person name="Taylor A."/>
            <person name="Grigoriev I.V."/>
            <person name="Nagy L.G."/>
            <person name="Martin F."/>
            <person name="Kauserud H."/>
        </authorList>
    </citation>
    <scope>NUCLEOTIDE SEQUENCE</scope>
    <source>
        <strain evidence="2">CBHHK173m</strain>
    </source>
</reference>
<protein>
    <submittedName>
        <fullName evidence="2">Uncharacterized protein</fullName>
    </submittedName>
</protein>
<evidence type="ECO:0000313" key="2">
    <source>
        <dbReference type="EMBL" id="KAJ7093928.1"/>
    </source>
</evidence>